<dbReference type="SUPFAM" id="SSF56784">
    <property type="entry name" value="HAD-like"/>
    <property type="match status" value="1"/>
</dbReference>
<gene>
    <name evidence="1" type="ORF">CALFYP39_01767</name>
</gene>
<dbReference type="InterPro" id="IPR036412">
    <property type="entry name" value="HAD-like_sf"/>
</dbReference>
<reference evidence="1" key="1">
    <citation type="submission" date="2019-11" db="EMBL/GenBank/DDBJ databases">
        <authorList>
            <person name="Feng L."/>
        </authorList>
    </citation>
    <scope>NUCLEOTIDE SEQUENCE</scope>
    <source>
        <strain evidence="1">CaerofaciensLFYP39</strain>
    </source>
</reference>
<dbReference type="InterPro" id="IPR023214">
    <property type="entry name" value="HAD_sf"/>
</dbReference>
<protein>
    <submittedName>
        <fullName evidence="1">Uncharacterized protein</fullName>
    </submittedName>
</protein>
<organism evidence="1">
    <name type="scientific">Collinsella aerofaciens</name>
    <dbReference type="NCBI Taxonomy" id="74426"/>
    <lineage>
        <taxon>Bacteria</taxon>
        <taxon>Bacillati</taxon>
        <taxon>Actinomycetota</taxon>
        <taxon>Coriobacteriia</taxon>
        <taxon>Coriobacteriales</taxon>
        <taxon>Coriobacteriaceae</taxon>
        <taxon>Collinsella</taxon>
    </lineage>
</organism>
<name>A0A6N3D519_9ACTN</name>
<evidence type="ECO:0000313" key="1">
    <source>
        <dbReference type="EMBL" id="VYU23352.1"/>
    </source>
</evidence>
<dbReference type="AlphaFoldDB" id="A0A6N3D519"/>
<dbReference type="RefSeq" id="WP_156600224.1">
    <property type="nucleotide sequence ID" value="NZ_CACRTW010000035.1"/>
</dbReference>
<proteinExistence type="predicted"/>
<accession>A0A6N3D519</accession>
<sequence length="170" mass="18737">MTLNPGTEDHIASNTALSRLTGDDVAKKHGDICFSDIDGTLAWQDPKLVQELHEGEQDLSPYPNETVAQAICTFVANGNKAFICAGRTRRCIHPKLLELPWAGVVCLAGGYADLEVNEVSPRKCTKRAGIRAVLDAPMWQYVVCIMQRCDLRKNARACVQSVYQLFSPAF</sequence>
<dbReference type="EMBL" id="CACRTW010000035">
    <property type="protein sequence ID" value="VYU23352.1"/>
    <property type="molecule type" value="Genomic_DNA"/>
</dbReference>
<dbReference type="Gene3D" id="3.40.50.1000">
    <property type="entry name" value="HAD superfamily/HAD-like"/>
    <property type="match status" value="1"/>
</dbReference>